<sequence>MSASSSLRFLLAAVSSAALLAACSSEEREPVAPGGETLETPAAQSQADSDIRSADESFDLIIEESSREYFRLRPSAASQAAITDEEAGGRYKDRFETPGLAGVEERRAASERMEERLGRIDISELSPANQEAYKVMLAKSEAVTEAYAVADAAGYVLDPFNYYSPYNITQIFGVHVNLPQFMTNVHKLETADDVEAYLSRLDLFYEVFEGEIEIFQANAAAGVLPPDYAITGAIANAARFIEGDPVENVLVTHLRGALEGMNVEGAEEFVERAVGAVETSVLPAYEALIETLRSFEEQAVHDAGIWDLPRGGELYAALVKVNGETEFSPSEVHDIGLSEVARIHEDMGALFEQIGLTEGRVGQRLSALTADPDQVFPNTDEGREELLAYVRDLAAKAEEVMGDYFLVTPSSPVEVVRVPEYAEQGAPGGYYNSPAEDGSRPGRYFINLRDTATQPKFSLPTLTYHEAVPGHHFQLALATDEKDTPLRVRQEASTNGFVEGWALYSESFAEEIGLYEDDPYGDLGRLRDELFRAVRLVVDTGMHHKQWSREEAIDYMVKNAGMEPSGVAIEIERYSVWPGQALGYKLGMLKIQQLRREAEAALGEDFDVAAFHYQVLRGGGAPIPVLEERIDAWVAEGGPRPVLN</sequence>
<feature type="signal peptide" evidence="2">
    <location>
        <begin position="1"/>
        <end position="21"/>
    </location>
</feature>
<feature type="region of interest" description="Disordered" evidence="1">
    <location>
        <begin position="25"/>
        <end position="52"/>
    </location>
</feature>
<evidence type="ECO:0000313" key="3">
    <source>
        <dbReference type="EMBL" id="MCQ8184544.1"/>
    </source>
</evidence>
<reference evidence="3" key="1">
    <citation type="submission" date="2022-07" db="EMBL/GenBank/DDBJ databases">
        <title>Parvularcula maris sp. nov., an algicidal bacterium isolated from seawater.</title>
        <authorList>
            <person name="Li F."/>
        </authorList>
    </citation>
    <scope>NUCLEOTIDE SEQUENCE</scope>
    <source>
        <strain evidence="3">BGMRC 0090</strain>
    </source>
</reference>
<dbReference type="Proteomes" id="UP001142610">
    <property type="component" value="Unassembled WGS sequence"/>
</dbReference>
<comment type="caution">
    <text evidence="3">The sequence shown here is derived from an EMBL/GenBank/DDBJ whole genome shotgun (WGS) entry which is preliminary data.</text>
</comment>
<evidence type="ECO:0000256" key="2">
    <source>
        <dbReference type="SAM" id="SignalP"/>
    </source>
</evidence>
<evidence type="ECO:0000256" key="1">
    <source>
        <dbReference type="SAM" id="MobiDB-lite"/>
    </source>
</evidence>
<protein>
    <submittedName>
        <fullName evidence="3">DUF885 domain-containing protein</fullName>
    </submittedName>
</protein>
<dbReference type="PANTHER" id="PTHR33361:SF2">
    <property type="entry name" value="DUF885 DOMAIN-CONTAINING PROTEIN"/>
    <property type="match status" value="1"/>
</dbReference>
<gene>
    <name evidence="3" type="ORF">NOG11_04005</name>
</gene>
<dbReference type="RefSeq" id="WP_256618382.1">
    <property type="nucleotide sequence ID" value="NZ_JANIBC010000002.1"/>
</dbReference>
<accession>A0A9X2RH71</accession>
<dbReference type="AlphaFoldDB" id="A0A9X2RH71"/>
<dbReference type="EMBL" id="JANIBC010000002">
    <property type="protein sequence ID" value="MCQ8184544.1"/>
    <property type="molecule type" value="Genomic_DNA"/>
</dbReference>
<feature type="chain" id="PRO_5040899308" evidence="2">
    <location>
        <begin position="22"/>
        <end position="644"/>
    </location>
</feature>
<keyword evidence="2" id="KW-0732">Signal</keyword>
<dbReference type="Pfam" id="PF05960">
    <property type="entry name" value="DUF885"/>
    <property type="match status" value="1"/>
</dbReference>
<name>A0A9X2RH71_9PROT</name>
<proteinExistence type="predicted"/>
<keyword evidence="4" id="KW-1185">Reference proteome</keyword>
<organism evidence="3 4">
    <name type="scientific">Parvularcula maris</name>
    <dbReference type="NCBI Taxonomy" id="2965077"/>
    <lineage>
        <taxon>Bacteria</taxon>
        <taxon>Pseudomonadati</taxon>
        <taxon>Pseudomonadota</taxon>
        <taxon>Alphaproteobacteria</taxon>
        <taxon>Parvularculales</taxon>
        <taxon>Parvularculaceae</taxon>
        <taxon>Parvularcula</taxon>
    </lineage>
</organism>
<dbReference type="InterPro" id="IPR010281">
    <property type="entry name" value="DUF885"/>
</dbReference>
<dbReference type="PANTHER" id="PTHR33361">
    <property type="entry name" value="GLR0591 PROTEIN"/>
    <property type="match status" value="1"/>
</dbReference>
<evidence type="ECO:0000313" key="4">
    <source>
        <dbReference type="Proteomes" id="UP001142610"/>
    </source>
</evidence>